<organism evidence="4 5">
    <name type="scientific">Enterococcus dongliensis</name>
    <dbReference type="NCBI Taxonomy" id="2559925"/>
    <lineage>
        <taxon>Bacteria</taxon>
        <taxon>Bacillati</taxon>
        <taxon>Bacillota</taxon>
        <taxon>Bacilli</taxon>
        <taxon>Lactobacillales</taxon>
        <taxon>Enterococcaceae</taxon>
        <taxon>Enterococcus</taxon>
    </lineage>
</organism>
<dbReference type="Pfam" id="PF13847">
    <property type="entry name" value="Methyltransf_31"/>
    <property type="match status" value="1"/>
</dbReference>
<evidence type="ECO:0000313" key="6">
    <source>
        <dbReference type="Proteomes" id="UP001256547"/>
    </source>
</evidence>
<evidence type="ECO:0000259" key="2">
    <source>
        <dbReference type="Pfam" id="PF13847"/>
    </source>
</evidence>
<dbReference type="GO" id="GO:0008168">
    <property type="term" value="F:methyltransferase activity"/>
    <property type="evidence" value="ECO:0007669"/>
    <property type="project" value="UniProtKB-KW"/>
</dbReference>
<dbReference type="RefSeq" id="WP_311801385.1">
    <property type="nucleotide sequence ID" value="NZ_JARPYR010000016.1"/>
</dbReference>
<dbReference type="InterPro" id="IPR025714">
    <property type="entry name" value="Methyltranfer_dom"/>
</dbReference>
<dbReference type="InterPro" id="IPR029063">
    <property type="entry name" value="SAM-dependent_MTases_sf"/>
</dbReference>
<dbReference type="CDD" id="cd02440">
    <property type="entry name" value="AdoMet_MTases"/>
    <property type="match status" value="1"/>
</dbReference>
<name>A0AAP5NM55_9ENTE</name>
<dbReference type="Proteomes" id="UP001245561">
    <property type="component" value="Unassembled WGS sequence"/>
</dbReference>
<dbReference type="SUPFAM" id="SSF53335">
    <property type="entry name" value="S-adenosyl-L-methionine-dependent methyltransferases"/>
    <property type="match status" value="1"/>
</dbReference>
<keyword evidence="4" id="KW-0489">Methyltransferase</keyword>
<feature type="domain" description="Methyltransferase" evidence="2">
    <location>
        <begin position="36"/>
        <end position="151"/>
    </location>
</feature>
<reference evidence="4 6" key="1">
    <citation type="submission" date="2023-03" db="EMBL/GenBank/DDBJ databases">
        <authorList>
            <person name="Shen W."/>
            <person name="Cai J."/>
        </authorList>
    </citation>
    <scope>NUCLEOTIDE SEQUENCE</scope>
    <source>
        <strain evidence="4">P55-2</strain>
        <strain evidence="3 6">P72-2</strain>
    </source>
</reference>
<evidence type="ECO:0000313" key="4">
    <source>
        <dbReference type="EMBL" id="MDT2638088.1"/>
    </source>
</evidence>
<gene>
    <name evidence="4" type="ORF">P7D36_11350</name>
    <name evidence="3" type="ORF">P7D39_08980</name>
</gene>
<dbReference type="GeneID" id="86910831"/>
<proteinExistence type="predicted"/>
<dbReference type="PANTHER" id="PTHR43861">
    <property type="entry name" value="TRANS-ACONITATE 2-METHYLTRANSFERASE-RELATED"/>
    <property type="match status" value="1"/>
</dbReference>
<comment type="caution">
    <text evidence="4">The sequence shown here is derived from an EMBL/GenBank/DDBJ whole genome shotgun (WGS) entry which is preliminary data.</text>
</comment>
<evidence type="ECO:0000313" key="5">
    <source>
        <dbReference type="Proteomes" id="UP001245561"/>
    </source>
</evidence>
<dbReference type="PANTHER" id="PTHR43861:SF3">
    <property type="entry name" value="PUTATIVE (AFU_ORTHOLOGUE AFUA_2G14390)-RELATED"/>
    <property type="match status" value="1"/>
</dbReference>
<dbReference type="GO" id="GO:0032259">
    <property type="term" value="P:methylation"/>
    <property type="evidence" value="ECO:0007669"/>
    <property type="project" value="UniProtKB-KW"/>
</dbReference>
<accession>A0AAP5NM55</accession>
<protein>
    <submittedName>
        <fullName evidence="4">Class I SAM-dependent methyltransferase</fullName>
    </submittedName>
</protein>
<keyword evidence="1" id="KW-0808">Transferase</keyword>
<evidence type="ECO:0000313" key="3">
    <source>
        <dbReference type="EMBL" id="MDT2597135.1"/>
    </source>
</evidence>
<dbReference type="EMBL" id="JARPYR010000016">
    <property type="protein sequence ID" value="MDT2597135.1"/>
    <property type="molecule type" value="Genomic_DNA"/>
</dbReference>
<sequence length="194" mass="21858">MSKNIFENMAHMYDTPERKQLAQIITNKIKPEFYGKVIDYGCGTGLVSLPLANQAEHLLLIDPAENMLALAQQKINQQQLTNVHVLPADFTEEVPEVTADLIMMSLVLLHIPDTKKILTELFKLLPDKGKLLIVDFAKNPLINHPKVHNGFSATELTDLLETIGFSQVTIQNFYHGEKIFMNQDADLFLATCIK</sequence>
<evidence type="ECO:0000256" key="1">
    <source>
        <dbReference type="ARBA" id="ARBA00022679"/>
    </source>
</evidence>
<dbReference type="Proteomes" id="UP001256547">
    <property type="component" value="Unassembled WGS sequence"/>
</dbReference>
<dbReference type="Gene3D" id="3.40.50.150">
    <property type="entry name" value="Vaccinia Virus protein VP39"/>
    <property type="match status" value="1"/>
</dbReference>
<dbReference type="AlphaFoldDB" id="A0AAP5NM55"/>
<dbReference type="EMBL" id="JARPYT010000018">
    <property type="protein sequence ID" value="MDT2638088.1"/>
    <property type="molecule type" value="Genomic_DNA"/>
</dbReference>
<keyword evidence="6" id="KW-1185">Reference proteome</keyword>